<keyword evidence="2" id="KW-1185">Reference proteome</keyword>
<proteinExistence type="predicted"/>
<dbReference type="Proteomes" id="UP001227268">
    <property type="component" value="Unassembled WGS sequence"/>
</dbReference>
<reference evidence="1" key="1">
    <citation type="submission" date="2023-04" db="EMBL/GenBank/DDBJ databases">
        <title>Draft Genome sequencing of Naganishia species isolated from polar environments using Oxford Nanopore Technology.</title>
        <authorList>
            <person name="Leo P."/>
            <person name="Venkateswaran K."/>
        </authorList>
    </citation>
    <scope>NUCLEOTIDE SEQUENCE</scope>
    <source>
        <strain evidence="1">MNA-CCFEE 5423</strain>
    </source>
</reference>
<protein>
    <submittedName>
        <fullName evidence="1">Uncharacterized protein</fullName>
    </submittedName>
</protein>
<evidence type="ECO:0000313" key="1">
    <source>
        <dbReference type="EMBL" id="KAJ9109347.1"/>
    </source>
</evidence>
<organism evidence="1 2">
    <name type="scientific">Naganishia friedmannii</name>
    <dbReference type="NCBI Taxonomy" id="89922"/>
    <lineage>
        <taxon>Eukaryota</taxon>
        <taxon>Fungi</taxon>
        <taxon>Dikarya</taxon>
        <taxon>Basidiomycota</taxon>
        <taxon>Agaricomycotina</taxon>
        <taxon>Tremellomycetes</taxon>
        <taxon>Filobasidiales</taxon>
        <taxon>Filobasidiaceae</taxon>
        <taxon>Naganishia</taxon>
    </lineage>
</organism>
<evidence type="ECO:0000313" key="2">
    <source>
        <dbReference type="Proteomes" id="UP001227268"/>
    </source>
</evidence>
<comment type="caution">
    <text evidence="1">The sequence shown here is derived from an EMBL/GenBank/DDBJ whole genome shotgun (WGS) entry which is preliminary data.</text>
</comment>
<dbReference type="EMBL" id="JASBWT010000001">
    <property type="protein sequence ID" value="KAJ9109347.1"/>
    <property type="molecule type" value="Genomic_DNA"/>
</dbReference>
<name>A0ACC2WE53_9TREE</name>
<gene>
    <name evidence="1" type="ORF">QFC21_000676</name>
</gene>
<sequence length="283" mass="30619">MTSLQSTVSQSMPTETSIAVVIPASNPFPPAPKPHTSLAFSSRGTAGEWYEDGINYQTVQDPGPSSFTYGPELWKARRAAWLLGDLELNPPAPKVAMSSEDDEASTIETSSIRTRDSRASGGATTPTSSIAGIEDTSKPLMSTIQQLSAKARGKLPSFLHLSYTAGNASPVGARPRDPPTPGSPTVLSSLDKLELLMAEPGADENEKVWRQGGLEAVWRMLTDSKTLKQPMRLGLVVRTASTEMRPRLALLIPSWLHLIGTNPQGRVDSRWHLAVITYKGWED</sequence>
<accession>A0ACC2WE53</accession>